<accession>A0ABS7WV95</accession>
<name>A0ABS7WV95_9GAMM</name>
<dbReference type="Pfam" id="PF03480">
    <property type="entry name" value="DctP"/>
    <property type="match status" value="1"/>
</dbReference>
<protein>
    <submittedName>
        <fullName evidence="3">TRAP transporter substrate-binding protein</fullName>
    </submittedName>
</protein>
<dbReference type="SUPFAM" id="SSF53850">
    <property type="entry name" value="Periplasmic binding protein-like II"/>
    <property type="match status" value="1"/>
</dbReference>
<keyword evidence="4" id="KW-1185">Reference proteome</keyword>
<organism evidence="3 4">
    <name type="scientific">Modicisalibacter tunisiensis</name>
    <dbReference type="NCBI Taxonomy" id="390637"/>
    <lineage>
        <taxon>Bacteria</taxon>
        <taxon>Pseudomonadati</taxon>
        <taxon>Pseudomonadota</taxon>
        <taxon>Gammaproteobacteria</taxon>
        <taxon>Oceanospirillales</taxon>
        <taxon>Halomonadaceae</taxon>
        <taxon>Modicisalibacter</taxon>
    </lineage>
</organism>
<dbReference type="Gene3D" id="3.40.190.170">
    <property type="entry name" value="Bacterial extracellular solute-binding protein, family 7"/>
    <property type="match status" value="1"/>
</dbReference>
<evidence type="ECO:0000256" key="2">
    <source>
        <dbReference type="SAM" id="SignalP"/>
    </source>
</evidence>
<gene>
    <name evidence="3" type="ORF">KGQ91_00015</name>
</gene>
<dbReference type="EMBL" id="JAGXFD010000001">
    <property type="protein sequence ID" value="MBZ9566084.1"/>
    <property type="molecule type" value="Genomic_DNA"/>
</dbReference>
<dbReference type="PANTHER" id="PTHR33376">
    <property type="match status" value="1"/>
</dbReference>
<dbReference type="RefSeq" id="WP_224419924.1">
    <property type="nucleotide sequence ID" value="NZ_JAGXFD010000001.1"/>
</dbReference>
<evidence type="ECO:0000313" key="3">
    <source>
        <dbReference type="EMBL" id="MBZ9566084.1"/>
    </source>
</evidence>
<keyword evidence="1 2" id="KW-0732">Signal</keyword>
<reference evidence="3 4" key="1">
    <citation type="submission" date="2021-05" db="EMBL/GenBank/DDBJ databases">
        <title>Petroleum and Energy Research Collection (APPE): ex situ preservation of microbial diversity associated with the oil industry and exploitation of its biotechnological potential.</title>
        <authorList>
            <person name="Paixao C.T.M."/>
            <person name="Gomes M.B."/>
            <person name="Oliveira V.M."/>
        </authorList>
    </citation>
    <scope>NUCLEOTIDE SEQUENCE [LARGE SCALE GENOMIC DNA]</scope>
    <source>
        <strain evidence="3 4">LIT2</strain>
    </source>
</reference>
<sequence>MMSRTPLKTLTAAILAATAVSAQAAEYDWTFQTSETAGEPQFEMKKQWAENVEQMSDGRIHIEILPVGSVVQANQTLQAVKSGILQGHLTDPSYFTGQNPAFGMIGNLVGAWSDPYNFLDYMNNGGGEKIYNELVEPYGLHLIGAAATGLESLPSSKPIHSVDDLKGLKLRAPEGMVYNVFEKAGATPVNLPGSEVYTSLEKGVIDAADYTVFATNQAQGLHEFANYPLYPGFHSLPMVAVSINKDIWDGLPDDLKAILSTSVDAMAYKMVGALKTRDLEAVREARKDPDIHIIDLPADERAKFRSIAKEEWQNWADKNDITKEFYKSVVGYLQNHNLLKAEDGAADAEKTADKS</sequence>
<dbReference type="CDD" id="cd13604">
    <property type="entry name" value="PBP2_TRAP_ketoacid_lactate_like"/>
    <property type="match status" value="1"/>
</dbReference>
<proteinExistence type="predicted"/>
<dbReference type="NCBIfam" id="NF037995">
    <property type="entry name" value="TRAP_S1"/>
    <property type="match status" value="1"/>
</dbReference>
<evidence type="ECO:0000313" key="4">
    <source>
        <dbReference type="Proteomes" id="UP001319883"/>
    </source>
</evidence>
<comment type="caution">
    <text evidence="3">The sequence shown here is derived from an EMBL/GenBank/DDBJ whole genome shotgun (WGS) entry which is preliminary data.</text>
</comment>
<dbReference type="InterPro" id="IPR038404">
    <property type="entry name" value="TRAP_DctP_sf"/>
</dbReference>
<dbReference type="Proteomes" id="UP001319883">
    <property type="component" value="Unassembled WGS sequence"/>
</dbReference>
<feature type="signal peptide" evidence="2">
    <location>
        <begin position="1"/>
        <end position="24"/>
    </location>
</feature>
<dbReference type="PANTHER" id="PTHR33376:SF5">
    <property type="entry name" value="EXTRACYTOPLASMIC SOLUTE RECEPTOR PROTEIN"/>
    <property type="match status" value="1"/>
</dbReference>
<evidence type="ECO:0000256" key="1">
    <source>
        <dbReference type="ARBA" id="ARBA00022729"/>
    </source>
</evidence>
<feature type="chain" id="PRO_5046779521" evidence="2">
    <location>
        <begin position="25"/>
        <end position="355"/>
    </location>
</feature>
<dbReference type="InterPro" id="IPR018389">
    <property type="entry name" value="DctP_fam"/>
</dbReference>